<keyword evidence="2" id="KW-0472">Membrane</keyword>
<dbReference type="SMART" id="SM00184">
    <property type="entry name" value="RING"/>
    <property type="match status" value="1"/>
</dbReference>
<evidence type="ECO:0000256" key="1">
    <source>
        <dbReference type="PROSITE-ProRule" id="PRU00175"/>
    </source>
</evidence>
<evidence type="ECO:0000256" key="2">
    <source>
        <dbReference type="SAM" id="Phobius"/>
    </source>
</evidence>
<dbReference type="CDD" id="cd16454">
    <property type="entry name" value="RING-H2_PA-TM-RING"/>
    <property type="match status" value="1"/>
</dbReference>
<dbReference type="PANTHER" id="PTHR46225:SF19">
    <property type="entry name" value="RING-TYPE DOMAIN-CONTAINING PROTEIN"/>
    <property type="match status" value="1"/>
</dbReference>
<proteinExistence type="predicted"/>
<reference evidence="4 5" key="1">
    <citation type="submission" date="2014-06" db="EMBL/GenBank/DDBJ databases">
        <authorList>
            <person name="Swart Estienne"/>
        </authorList>
    </citation>
    <scope>NUCLEOTIDE SEQUENCE [LARGE SCALE GENOMIC DNA]</scope>
    <source>
        <strain evidence="4 5">130c</strain>
    </source>
</reference>
<dbReference type="PANTHER" id="PTHR46225">
    <property type="entry name" value="C3H4 TYPE ZINC FINGER PROTEIN"/>
    <property type="match status" value="1"/>
</dbReference>
<protein>
    <submittedName>
        <fullName evidence="4">Zinc finger protein</fullName>
    </submittedName>
</protein>
<evidence type="ECO:0000313" key="5">
    <source>
        <dbReference type="Proteomes" id="UP000039865"/>
    </source>
</evidence>
<dbReference type="InterPro" id="IPR001841">
    <property type="entry name" value="Znf_RING"/>
</dbReference>
<dbReference type="InterPro" id="IPR013083">
    <property type="entry name" value="Znf_RING/FYVE/PHD"/>
</dbReference>
<dbReference type="GO" id="GO:0008270">
    <property type="term" value="F:zinc ion binding"/>
    <property type="evidence" value="ECO:0007669"/>
    <property type="project" value="UniProtKB-KW"/>
</dbReference>
<accession>A0A077ZWG5</accession>
<feature type="domain" description="RING-type" evidence="3">
    <location>
        <begin position="265"/>
        <end position="308"/>
    </location>
</feature>
<feature type="transmembrane region" description="Helical" evidence="2">
    <location>
        <begin position="192"/>
        <end position="224"/>
    </location>
</feature>
<keyword evidence="1" id="KW-0479">Metal-binding</keyword>
<keyword evidence="1" id="KW-0863">Zinc-finger</keyword>
<dbReference type="InParanoid" id="A0A077ZWG5"/>
<dbReference type="EMBL" id="CCKQ01001667">
    <property type="protein sequence ID" value="CDW72786.1"/>
    <property type="molecule type" value="Genomic_DNA"/>
</dbReference>
<name>A0A077ZWG5_STYLE</name>
<dbReference type="Proteomes" id="UP000039865">
    <property type="component" value="Unassembled WGS sequence"/>
</dbReference>
<dbReference type="OrthoDB" id="8062037at2759"/>
<dbReference type="Gene3D" id="3.30.40.10">
    <property type="entry name" value="Zinc/RING finger domain, C3HC4 (zinc finger)"/>
    <property type="match status" value="1"/>
</dbReference>
<evidence type="ECO:0000313" key="4">
    <source>
        <dbReference type="EMBL" id="CDW72786.1"/>
    </source>
</evidence>
<organism evidence="4 5">
    <name type="scientific">Stylonychia lemnae</name>
    <name type="common">Ciliate</name>
    <dbReference type="NCBI Taxonomy" id="5949"/>
    <lineage>
        <taxon>Eukaryota</taxon>
        <taxon>Sar</taxon>
        <taxon>Alveolata</taxon>
        <taxon>Ciliophora</taxon>
        <taxon>Intramacronucleata</taxon>
        <taxon>Spirotrichea</taxon>
        <taxon>Stichotrichia</taxon>
        <taxon>Sporadotrichida</taxon>
        <taxon>Oxytrichidae</taxon>
        <taxon>Stylonychinae</taxon>
        <taxon>Stylonychia</taxon>
    </lineage>
</organism>
<keyword evidence="5" id="KW-1185">Reference proteome</keyword>
<dbReference type="AlphaFoldDB" id="A0A077ZWG5"/>
<dbReference type="PROSITE" id="PS50089">
    <property type="entry name" value="ZF_RING_2"/>
    <property type="match status" value="1"/>
</dbReference>
<keyword evidence="2" id="KW-1133">Transmembrane helix</keyword>
<keyword evidence="2" id="KW-0812">Transmembrane</keyword>
<dbReference type="SUPFAM" id="SSF57850">
    <property type="entry name" value="RING/U-box"/>
    <property type="match status" value="1"/>
</dbReference>
<evidence type="ECO:0000259" key="3">
    <source>
        <dbReference type="PROSITE" id="PS50089"/>
    </source>
</evidence>
<feature type="transmembrane region" description="Helical" evidence="2">
    <location>
        <begin position="111"/>
        <end position="131"/>
    </location>
</feature>
<dbReference type="OMA" id="MSPFCFW"/>
<dbReference type="Pfam" id="PF13639">
    <property type="entry name" value="zf-RING_2"/>
    <property type="match status" value="1"/>
</dbReference>
<keyword evidence="1" id="KW-0862">Zinc</keyword>
<sequence>MRLNPKSHSQYEQANIIKNNEEDLPPPMENIQENFRRVSTRQQNYREFRNNVQSSPQQIDLYSETQLRKVTFYEDFQLQKIGQVKIDQELYYVCYCFWYLPKKWNSCDTPISTWLIVIGITFGLDSFLYFVQMMITYIEEQEAKFSISLISLGQFCLISNFQVAWLIYGNTFHYNSDSIRCKDNDDDFRSMWILMMIQIAVGYIIFFLYSLLACCCLCAVCILCRGGAGQNYELVGKIPYMNAIKSLNKKDFKSIEEKNKNMIDCSICLNKFKDDDEITELNCDKRHYFHTECIQTWMQRKLECPLCKKPVQPVARI</sequence>
<feature type="transmembrane region" description="Helical" evidence="2">
    <location>
        <begin position="143"/>
        <end position="168"/>
    </location>
</feature>
<gene>
    <name evidence="4" type="primary">Contig13205.g14091</name>
    <name evidence="4" type="ORF">STYLEM_1750</name>
</gene>